<keyword evidence="3" id="KW-1185">Reference proteome</keyword>
<dbReference type="RefSeq" id="XP_004335000.1">
    <property type="nucleotide sequence ID" value="XM_004334952.1"/>
</dbReference>
<dbReference type="OrthoDB" id="843225at2759"/>
<dbReference type="GeneID" id="14913397"/>
<evidence type="ECO:0000313" key="2">
    <source>
        <dbReference type="EMBL" id="ELR12987.1"/>
    </source>
</evidence>
<gene>
    <name evidence="2" type="ORF">ACA1_096590</name>
</gene>
<dbReference type="PRINTS" id="PR01438">
    <property type="entry name" value="UNVRSLSTRESS"/>
</dbReference>
<dbReference type="CDD" id="cd23659">
    <property type="entry name" value="USP_At3g01520-like"/>
    <property type="match status" value="1"/>
</dbReference>
<dbReference type="InterPro" id="IPR006016">
    <property type="entry name" value="UspA"/>
</dbReference>
<protein>
    <submittedName>
        <fullName evidence="2">Universal stress protein (UspA)</fullName>
    </submittedName>
</protein>
<dbReference type="KEGG" id="acan:ACA1_096590"/>
<dbReference type="SUPFAM" id="SSF52402">
    <property type="entry name" value="Adenine nucleotide alpha hydrolases-like"/>
    <property type="match status" value="1"/>
</dbReference>
<dbReference type="Proteomes" id="UP000011083">
    <property type="component" value="Unassembled WGS sequence"/>
</dbReference>
<organism evidence="2 3">
    <name type="scientific">Acanthamoeba castellanii (strain ATCC 30010 / Neff)</name>
    <dbReference type="NCBI Taxonomy" id="1257118"/>
    <lineage>
        <taxon>Eukaryota</taxon>
        <taxon>Amoebozoa</taxon>
        <taxon>Discosea</taxon>
        <taxon>Longamoebia</taxon>
        <taxon>Centramoebida</taxon>
        <taxon>Acanthamoebidae</taxon>
        <taxon>Acanthamoeba</taxon>
    </lineage>
</organism>
<dbReference type="EMBL" id="KB008103">
    <property type="protein sequence ID" value="ELR12987.1"/>
    <property type="molecule type" value="Genomic_DNA"/>
</dbReference>
<reference evidence="2 3" key="1">
    <citation type="journal article" date="2013" name="Genome Biol.">
        <title>Genome of Acanthamoeba castellanii highlights extensive lateral gene transfer and early evolution of tyrosine kinase signaling.</title>
        <authorList>
            <person name="Clarke M."/>
            <person name="Lohan A.J."/>
            <person name="Liu B."/>
            <person name="Lagkouvardos I."/>
            <person name="Roy S."/>
            <person name="Zafar N."/>
            <person name="Bertelli C."/>
            <person name="Schilde C."/>
            <person name="Kianianmomeni A."/>
            <person name="Burglin T.R."/>
            <person name="Frech C."/>
            <person name="Turcotte B."/>
            <person name="Kopec K.O."/>
            <person name="Synnott J.M."/>
            <person name="Choo C."/>
            <person name="Paponov I."/>
            <person name="Finkler A."/>
            <person name="Soon Heng Tan C."/>
            <person name="Hutchins A.P."/>
            <person name="Weinmeier T."/>
            <person name="Rattei T."/>
            <person name="Chu J.S."/>
            <person name="Gimenez G."/>
            <person name="Irimia M."/>
            <person name="Rigden D.J."/>
            <person name="Fitzpatrick D.A."/>
            <person name="Lorenzo-Morales J."/>
            <person name="Bateman A."/>
            <person name="Chiu C.H."/>
            <person name="Tang P."/>
            <person name="Hegemann P."/>
            <person name="Fromm H."/>
            <person name="Raoult D."/>
            <person name="Greub G."/>
            <person name="Miranda-Saavedra D."/>
            <person name="Chen N."/>
            <person name="Nash P."/>
            <person name="Ginger M.L."/>
            <person name="Horn M."/>
            <person name="Schaap P."/>
            <person name="Caler L."/>
            <person name="Loftus B."/>
        </authorList>
    </citation>
    <scope>NUCLEOTIDE SEQUENCE [LARGE SCALE GENOMIC DNA]</scope>
    <source>
        <strain evidence="2 3">Neff</strain>
    </source>
</reference>
<evidence type="ECO:0000313" key="3">
    <source>
        <dbReference type="Proteomes" id="UP000011083"/>
    </source>
</evidence>
<dbReference type="Pfam" id="PF00582">
    <property type="entry name" value="Usp"/>
    <property type="match status" value="1"/>
</dbReference>
<sequence>MKYLLAYDGSSNSKQALDLTIKLLKPTDDQLVVLTVTERIPQADWPFFGDVWPKEEEAKQLTQKRKDANDAILEEVRAPLNEHNISYTLMNKVSLDVRSEIMDKVEEIQPDILVLGARGLGTVRGLLMGSVSQYCARNSKVPVLVVPPHKDEV</sequence>
<dbReference type="PANTHER" id="PTHR31964">
    <property type="entry name" value="ADENINE NUCLEOTIDE ALPHA HYDROLASES-LIKE SUPERFAMILY PROTEIN"/>
    <property type="match status" value="1"/>
</dbReference>
<evidence type="ECO:0000259" key="1">
    <source>
        <dbReference type="Pfam" id="PF00582"/>
    </source>
</evidence>
<dbReference type="AlphaFoldDB" id="L8GJ01"/>
<dbReference type="VEuPathDB" id="AmoebaDB:ACA1_096590"/>
<accession>L8GJ01</accession>
<dbReference type="InterPro" id="IPR014729">
    <property type="entry name" value="Rossmann-like_a/b/a_fold"/>
</dbReference>
<dbReference type="PANTHER" id="PTHR31964:SF113">
    <property type="entry name" value="USPA DOMAIN-CONTAINING PROTEIN"/>
    <property type="match status" value="1"/>
</dbReference>
<feature type="domain" description="UspA" evidence="1">
    <location>
        <begin position="4"/>
        <end position="147"/>
    </location>
</feature>
<proteinExistence type="predicted"/>
<dbReference type="STRING" id="1257118.L8GJ01"/>
<dbReference type="Gene3D" id="3.40.50.620">
    <property type="entry name" value="HUPs"/>
    <property type="match status" value="1"/>
</dbReference>
<dbReference type="InterPro" id="IPR006015">
    <property type="entry name" value="Universal_stress_UspA"/>
</dbReference>
<dbReference type="OMA" id="HASIPVC"/>
<name>L8GJ01_ACACF</name>